<dbReference type="RefSeq" id="WP_315880097.1">
    <property type="nucleotide sequence ID" value="NZ_JAWCTQ010000035.1"/>
</dbReference>
<keyword evidence="1" id="KW-0472">Membrane</keyword>
<feature type="transmembrane region" description="Helical" evidence="1">
    <location>
        <begin position="36"/>
        <end position="58"/>
    </location>
</feature>
<name>A0ABU3QQJ6_9ACTN</name>
<proteinExistence type="predicted"/>
<reference evidence="2 3" key="1">
    <citation type="submission" date="2023-09" db="EMBL/GenBank/DDBJ databases">
        <title>Streptomyces sp. nov.: A antagonism against Alternaria gaisen Producing Streptochlin, Isolated from Tamarix root soil.</title>
        <authorList>
            <person name="Chen Y."/>
        </authorList>
    </citation>
    <scope>NUCLEOTIDE SEQUENCE [LARGE SCALE GENOMIC DNA]</scope>
    <source>
        <strain evidence="2 3">TRM76323</strain>
    </source>
</reference>
<dbReference type="Proteomes" id="UP001250181">
    <property type="component" value="Unassembled WGS sequence"/>
</dbReference>
<comment type="caution">
    <text evidence="2">The sequence shown here is derived from an EMBL/GenBank/DDBJ whole genome shotgun (WGS) entry which is preliminary data.</text>
</comment>
<protein>
    <submittedName>
        <fullName evidence="2">Uncharacterized protein</fullName>
    </submittedName>
</protein>
<keyword evidence="1" id="KW-1133">Transmembrane helix</keyword>
<evidence type="ECO:0000256" key="1">
    <source>
        <dbReference type="SAM" id="Phobius"/>
    </source>
</evidence>
<keyword evidence="1" id="KW-0812">Transmembrane</keyword>
<evidence type="ECO:0000313" key="3">
    <source>
        <dbReference type="Proteomes" id="UP001250181"/>
    </source>
</evidence>
<accession>A0ABU3QQJ6</accession>
<sequence>MLALLAGLLQAAIPVGVAAAATREGGSALAASVLRAVSNGALGAAVCVVQLALLFLCLKGVRFCWYRWRGQRPKPQTA</sequence>
<gene>
    <name evidence="2" type="ORF">RND61_23755</name>
</gene>
<dbReference type="EMBL" id="JAWCTQ010000035">
    <property type="protein sequence ID" value="MDT9685051.1"/>
    <property type="molecule type" value="Genomic_DNA"/>
</dbReference>
<evidence type="ECO:0000313" key="2">
    <source>
        <dbReference type="EMBL" id="MDT9685051.1"/>
    </source>
</evidence>
<keyword evidence="3" id="KW-1185">Reference proteome</keyword>
<organism evidence="2 3">
    <name type="scientific">Streptomyces tamarix</name>
    <dbReference type="NCBI Taxonomy" id="3078565"/>
    <lineage>
        <taxon>Bacteria</taxon>
        <taxon>Bacillati</taxon>
        <taxon>Actinomycetota</taxon>
        <taxon>Actinomycetes</taxon>
        <taxon>Kitasatosporales</taxon>
        <taxon>Streptomycetaceae</taxon>
        <taxon>Streptomyces</taxon>
    </lineage>
</organism>